<dbReference type="RefSeq" id="WP_188704538.1">
    <property type="nucleotide sequence ID" value="NZ_BMLX01000003.1"/>
</dbReference>
<evidence type="ECO:0000313" key="3">
    <source>
        <dbReference type="EMBL" id="GGP22043.1"/>
    </source>
</evidence>
<reference evidence="4" key="1">
    <citation type="journal article" date="2019" name="Int. J. Syst. Evol. Microbiol.">
        <title>The Global Catalogue of Microorganisms (GCM) 10K type strain sequencing project: providing services to taxonomists for standard genome sequencing and annotation.</title>
        <authorList>
            <consortium name="The Broad Institute Genomics Platform"/>
            <consortium name="The Broad Institute Genome Sequencing Center for Infectious Disease"/>
            <person name="Wu L."/>
            <person name="Ma J."/>
        </authorList>
    </citation>
    <scope>NUCLEOTIDE SEQUENCE [LARGE SCALE GENOMIC DNA]</scope>
    <source>
        <strain evidence="4">CGMCC 1.8859</strain>
    </source>
</reference>
<dbReference type="InterPro" id="IPR035905">
    <property type="entry name" value="Barstar-like_sf"/>
</dbReference>
<feature type="domain" description="Barstar (barnase inhibitor)" evidence="2">
    <location>
        <begin position="6"/>
        <end position="85"/>
    </location>
</feature>
<organism evidence="3 4">
    <name type="scientific">Silvimonas iriomotensis</name>
    <dbReference type="NCBI Taxonomy" id="449662"/>
    <lineage>
        <taxon>Bacteria</taxon>
        <taxon>Pseudomonadati</taxon>
        <taxon>Pseudomonadota</taxon>
        <taxon>Betaproteobacteria</taxon>
        <taxon>Neisseriales</taxon>
        <taxon>Chitinibacteraceae</taxon>
        <taxon>Silvimonas</taxon>
    </lineage>
</organism>
<proteinExistence type="inferred from homology"/>
<dbReference type="SUPFAM" id="SSF52038">
    <property type="entry name" value="Barstar-related"/>
    <property type="match status" value="1"/>
</dbReference>
<comment type="similarity">
    <text evidence="1">Belongs to the barstar family.</text>
</comment>
<sequence length="95" mass="10743">MERPQSIEIDLASVTTPEELQVVLAEALSFPGWYGHNWNAFWDAITGLVEMPRILHLQGFSELAAKLPGDALLLKGRLEDMKQMYPDHAPNVFHE</sequence>
<evidence type="ECO:0000256" key="1">
    <source>
        <dbReference type="ARBA" id="ARBA00006845"/>
    </source>
</evidence>
<dbReference type="InterPro" id="IPR000468">
    <property type="entry name" value="Barstar"/>
</dbReference>
<evidence type="ECO:0000259" key="2">
    <source>
        <dbReference type="Pfam" id="PF01337"/>
    </source>
</evidence>
<dbReference type="Pfam" id="PF01337">
    <property type="entry name" value="Barstar"/>
    <property type="match status" value="1"/>
</dbReference>
<name>A0ABQ2PAB4_9NEIS</name>
<dbReference type="CDD" id="cd05140">
    <property type="entry name" value="Barstar_AU1054-like"/>
    <property type="match status" value="1"/>
</dbReference>
<protein>
    <submittedName>
        <fullName evidence="3">Ribonuclease inhibitor</fullName>
    </submittedName>
</protein>
<keyword evidence="4" id="KW-1185">Reference proteome</keyword>
<gene>
    <name evidence="3" type="ORF">GCM10010970_23110</name>
</gene>
<dbReference type="EMBL" id="BMLX01000003">
    <property type="protein sequence ID" value="GGP22043.1"/>
    <property type="molecule type" value="Genomic_DNA"/>
</dbReference>
<dbReference type="Gene3D" id="3.30.370.10">
    <property type="entry name" value="Barstar-like"/>
    <property type="match status" value="1"/>
</dbReference>
<accession>A0ABQ2PAB4</accession>
<evidence type="ECO:0000313" key="4">
    <source>
        <dbReference type="Proteomes" id="UP000637267"/>
    </source>
</evidence>
<comment type="caution">
    <text evidence="3">The sequence shown here is derived from an EMBL/GenBank/DDBJ whole genome shotgun (WGS) entry which is preliminary data.</text>
</comment>
<dbReference type="Proteomes" id="UP000637267">
    <property type="component" value="Unassembled WGS sequence"/>
</dbReference>